<protein>
    <recommendedName>
        <fullName evidence="4">FMN-binding domain-containing protein</fullName>
    </recommendedName>
</protein>
<dbReference type="eggNOG" id="COG3976">
    <property type="taxonomic scope" value="Bacteria"/>
</dbReference>
<keyword evidence="1" id="KW-0472">Membrane</keyword>
<dbReference type="Proteomes" id="UP000003174">
    <property type="component" value="Unassembled WGS sequence"/>
</dbReference>
<reference evidence="2 3" key="2">
    <citation type="submission" date="2009-02" db="EMBL/GenBank/DDBJ databases">
        <title>Draft genome sequence of Eubacterium hallii (DSM 3353).</title>
        <authorList>
            <person name="Sudarsanam P."/>
            <person name="Ley R."/>
            <person name="Guruge J."/>
            <person name="Turnbaugh P.J."/>
            <person name="Mahowald M."/>
            <person name="Liep D."/>
            <person name="Gordon J."/>
        </authorList>
    </citation>
    <scope>NUCLEOTIDE SEQUENCE [LARGE SCALE GENOMIC DNA]</scope>
    <source>
        <strain evidence="2 3">DSM 3353</strain>
    </source>
</reference>
<evidence type="ECO:0000256" key="1">
    <source>
        <dbReference type="SAM" id="Phobius"/>
    </source>
</evidence>
<dbReference type="EMBL" id="ACEP01000032">
    <property type="protein sequence ID" value="EEG37577.1"/>
    <property type="molecule type" value="Genomic_DNA"/>
</dbReference>
<keyword evidence="1" id="KW-1133">Transmembrane helix</keyword>
<name>C0ET22_9FIRM</name>
<evidence type="ECO:0000313" key="2">
    <source>
        <dbReference type="EMBL" id="EEG37577.1"/>
    </source>
</evidence>
<dbReference type="AlphaFoldDB" id="C0ET22"/>
<reference evidence="2 3" key="1">
    <citation type="submission" date="2009-01" db="EMBL/GenBank/DDBJ databases">
        <authorList>
            <person name="Fulton L."/>
            <person name="Clifton S."/>
            <person name="Fulton B."/>
            <person name="Xu J."/>
            <person name="Minx P."/>
            <person name="Pepin K.H."/>
            <person name="Johnson M."/>
            <person name="Bhonagiri V."/>
            <person name="Nash W.E."/>
            <person name="Mardis E.R."/>
            <person name="Wilson R.K."/>
        </authorList>
    </citation>
    <scope>NUCLEOTIDE SEQUENCE [LARGE SCALE GENOMIC DNA]</scope>
    <source>
        <strain evidence="2 3">DSM 3353</strain>
    </source>
</reference>
<evidence type="ECO:0000313" key="3">
    <source>
        <dbReference type="Proteomes" id="UP000003174"/>
    </source>
</evidence>
<feature type="transmembrane region" description="Helical" evidence="1">
    <location>
        <begin position="43"/>
        <end position="65"/>
    </location>
</feature>
<accession>C0ET22</accession>
<comment type="caution">
    <text evidence="2">The sequence shown here is derived from an EMBL/GenBank/DDBJ whole genome shotgun (WGS) entry which is preliminary data.</text>
</comment>
<gene>
    <name evidence="2" type="ORF">EUBHAL_00545</name>
</gene>
<keyword evidence="1" id="KW-0812">Transmembrane</keyword>
<organism evidence="2 3">
    <name type="scientific">Anaerobutyricum hallii DSM 3353</name>
    <dbReference type="NCBI Taxonomy" id="411469"/>
    <lineage>
        <taxon>Bacteria</taxon>
        <taxon>Bacillati</taxon>
        <taxon>Bacillota</taxon>
        <taxon>Clostridia</taxon>
        <taxon>Lachnospirales</taxon>
        <taxon>Lachnospiraceae</taxon>
        <taxon>Anaerobutyricum</taxon>
    </lineage>
</organism>
<evidence type="ECO:0008006" key="4">
    <source>
        <dbReference type="Google" id="ProtNLM"/>
    </source>
</evidence>
<proteinExistence type="predicted"/>
<sequence>MFQTHSNVSYIFIFRIHFNKYESEGLFFLSAKTKIVVVKAKELIYTALFVCLGIILILLLIFMFAPEEKSTKTSAGVYTPGVYTSTITLGDNTLDVAVSVDADHITSVSLNHLSDSVSAMYPLLEPSLEEINAQLEQISSIDDLKLNAENKYTGLILQQAIKNALSKAKS</sequence>